<gene>
    <name evidence="2" type="ORF">CCMP2556_LOCUS28924</name>
    <name evidence="3" type="ORF">CCMP2556_LOCUS50078</name>
</gene>
<dbReference type="Proteomes" id="UP001642484">
    <property type="component" value="Unassembled WGS sequence"/>
</dbReference>
<name>A0ABP0S4R7_9DINO</name>
<feature type="compositionally biased region" description="Basic and acidic residues" evidence="1">
    <location>
        <begin position="75"/>
        <end position="96"/>
    </location>
</feature>
<evidence type="ECO:0000313" key="2">
    <source>
        <dbReference type="EMBL" id="CAK9058665.1"/>
    </source>
</evidence>
<feature type="region of interest" description="Disordered" evidence="1">
    <location>
        <begin position="75"/>
        <end position="97"/>
    </location>
</feature>
<evidence type="ECO:0000313" key="4">
    <source>
        <dbReference type="Proteomes" id="UP001642484"/>
    </source>
</evidence>
<proteinExistence type="predicted"/>
<protein>
    <submittedName>
        <fullName evidence="3">Uncharacterized protein</fullName>
    </submittedName>
</protein>
<reference evidence="3 4" key="1">
    <citation type="submission" date="2024-02" db="EMBL/GenBank/DDBJ databases">
        <authorList>
            <person name="Chen Y."/>
            <person name="Shah S."/>
            <person name="Dougan E. K."/>
            <person name="Thang M."/>
            <person name="Chan C."/>
        </authorList>
    </citation>
    <scope>NUCLEOTIDE SEQUENCE [LARGE SCALE GENOMIC DNA]</scope>
</reference>
<evidence type="ECO:0000313" key="3">
    <source>
        <dbReference type="EMBL" id="CAK9107280.1"/>
    </source>
</evidence>
<accession>A0ABP0S4R7</accession>
<dbReference type="EMBL" id="CAXAMN010026962">
    <property type="protein sequence ID" value="CAK9107280.1"/>
    <property type="molecule type" value="Genomic_DNA"/>
</dbReference>
<dbReference type="EMBL" id="CAXAMN010021362">
    <property type="protein sequence ID" value="CAK9058665.1"/>
    <property type="molecule type" value="Genomic_DNA"/>
</dbReference>
<keyword evidence="4" id="KW-1185">Reference proteome</keyword>
<comment type="caution">
    <text evidence="3">The sequence shown here is derived from an EMBL/GenBank/DDBJ whole genome shotgun (WGS) entry which is preliminary data.</text>
</comment>
<organism evidence="3 4">
    <name type="scientific">Durusdinium trenchii</name>
    <dbReference type="NCBI Taxonomy" id="1381693"/>
    <lineage>
        <taxon>Eukaryota</taxon>
        <taxon>Sar</taxon>
        <taxon>Alveolata</taxon>
        <taxon>Dinophyceae</taxon>
        <taxon>Suessiales</taxon>
        <taxon>Symbiodiniaceae</taxon>
        <taxon>Durusdinium</taxon>
    </lineage>
</organism>
<sequence>MFVKRTARVSNQRLVLADFQRPTQEEKKALKSDSFARLHQVMAPIVAPERRATLLSTISSFAQLGIGHAVEGGRTSDFERVRGGERDDRRRVRSEGEGAGVFGEAEKWADGFQMEKQKWCVRKLC</sequence>
<evidence type="ECO:0000256" key="1">
    <source>
        <dbReference type="SAM" id="MobiDB-lite"/>
    </source>
</evidence>